<dbReference type="PANTHER" id="PTHR38633">
    <property type="entry name" value="PROTEIN CBG15573-RELATED"/>
    <property type="match status" value="1"/>
</dbReference>
<feature type="signal peptide" evidence="1">
    <location>
        <begin position="1"/>
        <end position="16"/>
    </location>
</feature>
<organism evidence="2 3">
    <name type="scientific">Caenorhabditis auriculariae</name>
    <dbReference type="NCBI Taxonomy" id="2777116"/>
    <lineage>
        <taxon>Eukaryota</taxon>
        <taxon>Metazoa</taxon>
        <taxon>Ecdysozoa</taxon>
        <taxon>Nematoda</taxon>
        <taxon>Chromadorea</taxon>
        <taxon>Rhabditida</taxon>
        <taxon>Rhabditina</taxon>
        <taxon>Rhabditomorpha</taxon>
        <taxon>Rhabditoidea</taxon>
        <taxon>Rhabditidae</taxon>
        <taxon>Peloderinae</taxon>
        <taxon>Caenorhabditis</taxon>
    </lineage>
</organism>
<dbReference type="Proteomes" id="UP000835052">
    <property type="component" value="Unassembled WGS sequence"/>
</dbReference>
<keyword evidence="1" id="KW-0732">Signal</keyword>
<name>A0A8S1GVV9_9PELO</name>
<proteinExistence type="predicted"/>
<comment type="caution">
    <text evidence="2">The sequence shown here is derived from an EMBL/GenBank/DDBJ whole genome shotgun (WGS) entry which is preliminary data.</text>
</comment>
<dbReference type="EMBL" id="CAJGYM010000002">
    <property type="protein sequence ID" value="CAD6185520.1"/>
    <property type="molecule type" value="Genomic_DNA"/>
</dbReference>
<sequence length="179" mass="20000">MQALLILSTVFAVVSANYGGSQNGYNHPTYDQFYGYSNYENDYVDCNHLRNFIVTDNVNGNKPQSTSSVKPHFRYLSNLKNDDDFVVISCPRGNLYGVLAQRNNFNSFTSPQVVPNTSILALGDNVSVILKCDKRGKVHGKDLVKQTSHTVRKVTCFKFTQAIAAQYGNQNVAKFFPTI</sequence>
<keyword evidence="3" id="KW-1185">Reference proteome</keyword>
<protein>
    <submittedName>
        <fullName evidence="2">Uncharacterized protein</fullName>
    </submittedName>
</protein>
<gene>
    <name evidence="2" type="ORF">CAUJ_LOCUS1439</name>
</gene>
<accession>A0A8S1GVV9</accession>
<evidence type="ECO:0000313" key="3">
    <source>
        <dbReference type="Proteomes" id="UP000835052"/>
    </source>
</evidence>
<feature type="chain" id="PRO_5035818407" evidence="1">
    <location>
        <begin position="17"/>
        <end position="179"/>
    </location>
</feature>
<dbReference type="AlphaFoldDB" id="A0A8S1GVV9"/>
<reference evidence="2" key="1">
    <citation type="submission" date="2020-10" db="EMBL/GenBank/DDBJ databases">
        <authorList>
            <person name="Kikuchi T."/>
        </authorList>
    </citation>
    <scope>NUCLEOTIDE SEQUENCE</scope>
    <source>
        <strain evidence="2">NKZ352</strain>
    </source>
</reference>
<evidence type="ECO:0000313" key="2">
    <source>
        <dbReference type="EMBL" id="CAD6185520.1"/>
    </source>
</evidence>
<evidence type="ECO:0000256" key="1">
    <source>
        <dbReference type="SAM" id="SignalP"/>
    </source>
</evidence>